<keyword evidence="4" id="KW-1185">Reference proteome</keyword>
<dbReference type="SUPFAM" id="SSF47473">
    <property type="entry name" value="EF-hand"/>
    <property type="match status" value="1"/>
</dbReference>
<sequence>MSRPKFVLLLITLIISCYSQTDNVVYRLFEKEDSDNDGKLTTSQFIEGLISAFVNMGVENDKQSINDFGWEFAGHKKTKGSIPLAVVNQWIQTDELRLSFIEWKYISEEGEAHHLPGHKHFSKKKGF</sequence>
<evidence type="ECO:0000313" key="3">
    <source>
        <dbReference type="EMBL" id="OMJ86945.1"/>
    </source>
</evidence>
<dbReference type="InterPro" id="IPR011992">
    <property type="entry name" value="EF-hand-dom_pair"/>
</dbReference>
<evidence type="ECO:0000259" key="2">
    <source>
        <dbReference type="PROSITE" id="PS50222"/>
    </source>
</evidence>
<accession>A0A1R2CD88</accession>
<dbReference type="PROSITE" id="PS50222">
    <property type="entry name" value="EF_HAND_2"/>
    <property type="match status" value="1"/>
</dbReference>
<dbReference type="Proteomes" id="UP000187209">
    <property type="component" value="Unassembled WGS sequence"/>
</dbReference>
<dbReference type="EMBL" id="MPUH01000190">
    <property type="protein sequence ID" value="OMJ86945.1"/>
    <property type="molecule type" value="Genomic_DNA"/>
</dbReference>
<dbReference type="AlphaFoldDB" id="A0A1R2CD88"/>
<gene>
    <name evidence="3" type="ORF">SteCoe_11414</name>
</gene>
<proteinExistence type="predicted"/>
<evidence type="ECO:0000313" key="4">
    <source>
        <dbReference type="Proteomes" id="UP000187209"/>
    </source>
</evidence>
<dbReference type="InterPro" id="IPR002048">
    <property type="entry name" value="EF_hand_dom"/>
</dbReference>
<feature type="domain" description="EF-hand" evidence="2">
    <location>
        <begin position="20"/>
        <end position="55"/>
    </location>
</feature>
<dbReference type="PROSITE" id="PS51257">
    <property type="entry name" value="PROKAR_LIPOPROTEIN"/>
    <property type="match status" value="1"/>
</dbReference>
<evidence type="ECO:0000256" key="1">
    <source>
        <dbReference type="SAM" id="SignalP"/>
    </source>
</evidence>
<feature type="signal peptide" evidence="1">
    <location>
        <begin position="1"/>
        <end position="19"/>
    </location>
</feature>
<feature type="chain" id="PRO_5013340104" description="EF-hand domain-containing protein" evidence="1">
    <location>
        <begin position="20"/>
        <end position="127"/>
    </location>
</feature>
<reference evidence="3 4" key="1">
    <citation type="submission" date="2016-11" db="EMBL/GenBank/DDBJ databases">
        <title>The macronuclear genome of Stentor coeruleus: a giant cell with tiny introns.</title>
        <authorList>
            <person name="Slabodnick M."/>
            <person name="Ruby J.G."/>
            <person name="Reiff S.B."/>
            <person name="Swart E.C."/>
            <person name="Gosai S."/>
            <person name="Prabakaran S."/>
            <person name="Witkowska E."/>
            <person name="Larue G.E."/>
            <person name="Fisher S."/>
            <person name="Freeman R.M."/>
            <person name="Gunawardena J."/>
            <person name="Chu W."/>
            <person name="Stover N.A."/>
            <person name="Gregory B.D."/>
            <person name="Nowacki M."/>
            <person name="Derisi J."/>
            <person name="Roy S.W."/>
            <person name="Marshall W.F."/>
            <person name="Sood P."/>
        </authorList>
    </citation>
    <scope>NUCLEOTIDE SEQUENCE [LARGE SCALE GENOMIC DNA]</scope>
    <source>
        <strain evidence="3">WM001</strain>
    </source>
</reference>
<comment type="caution">
    <text evidence="3">The sequence shown here is derived from an EMBL/GenBank/DDBJ whole genome shotgun (WGS) entry which is preliminary data.</text>
</comment>
<organism evidence="3 4">
    <name type="scientific">Stentor coeruleus</name>
    <dbReference type="NCBI Taxonomy" id="5963"/>
    <lineage>
        <taxon>Eukaryota</taxon>
        <taxon>Sar</taxon>
        <taxon>Alveolata</taxon>
        <taxon>Ciliophora</taxon>
        <taxon>Postciliodesmatophora</taxon>
        <taxon>Heterotrichea</taxon>
        <taxon>Heterotrichida</taxon>
        <taxon>Stentoridae</taxon>
        <taxon>Stentor</taxon>
    </lineage>
</organism>
<keyword evidence="1" id="KW-0732">Signal</keyword>
<name>A0A1R2CD88_9CILI</name>
<dbReference type="GO" id="GO:0005509">
    <property type="term" value="F:calcium ion binding"/>
    <property type="evidence" value="ECO:0007669"/>
    <property type="project" value="InterPro"/>
</dbReference>
<protein>
    <recommendedName>
        <fullName evidence="2">EF-hand domain-containing protein</fullName>
    </recommendedName>
</protein>